<keyword evidence="2" id="KW-1185">Reference proteome</keyword>
<sequence>MASSHGNLILSVKHEEVKGQEYLHVILRSRMKTMYDRISLAELPELPSVPQLAKVTKPQHSYYRNHRGPPYFWRIWFIEIR</sequence>
<reference evidence="1" key="2">
    <citation type="submission" date="2025-08" db="UniProtKB">
        <authorList>
            <consortium name="Ensembl"/>
        </authorList>
    </citation>
    <scope>IDENTIFICATION</scope>
</reference>
<dbReference type="AlphaFoldDB" id="A0A4W5KH88"/>
<reference evidence="2" key="1">
    <citation type="submission" date="2018-06" db="EMBL/GenBank/DDBJ databases">
        <title>Genome assembly of Danube salmon.</title>
        <authorList>
            <person name="Macqueen D.J."/>
            <person name="Gundappa M.K."/>
        </authorList>
    </citation>
    <scope>NUCLEOTIDE SEQUENCE [LARGE SCALE GENOMIC DNA]</scope>
</reference>
<accession>A0A4W5KH88</accession>
<dbReference type="GeneTree" id="ENSGT00940000165230"/>
<dbReference type="Ensembl" id="ENSHHUT00000016170.1">
    <property type="protein sequence ID" value="ENSHHUP00000015617.1"/>
    <property type="gene ID" value="ENSHHUG00000009744.1"/>
</dbReference>
<dbReference type="Gene3D" id="6.10.140.210">
    <property type="match status" value="1"/>
</dbReference>
<proteinExistence type="predicted"/>
<reference evidence="1" key="3">
    <citation type="submission" date="2025-09" db="UniProtKB">
        <authorList>
            <consortium name="Ensembl"/>
        </authorList>
    </citation>
    <scope>IDENTIFICATION</scope>
</reference>
<dbReference type="Proteomes" id="UP000314982">
    <property type="component" value="Unassembled WGS sequence"/>
</dbReference>
<dbReference type="STRING" id="62062.ENSHHUP00000015617"/>
<evidence type="ECO:0000313" key="1">
    <source>
        <dbReference type="Ensembl" id="ENSHHUP00000015617.1"/>
    </source>
</evidence>
<organism evidence="1 2">
    <name type="scientific">Hucho hucho</name>
    <name type="common">huchen</name>
    <dbReference type="NCBI Taxonomy" id="62062"/>
    <lineage>
        <taxon>Eukaryota</taxon>
        <taxon>Metazoa</taxon>
        <taxon>Chordata</taxon>
        <taxon>Craniata</taxon>
        <taxon>Vertebrata</taxon>
        <taxon>Euteleostomi</taxon>
        <taxon>Actinopterygii</taxon>
        <taxon>Neopterygii</taxon>
        <taxon>Teleostei</taxon>
        <taxon>Protacanthopterygii</taxon>
        <taxon>Salmoniformes</taxon>
        <taxon>Salmonidae</taxon>
        <taxon>Salmoninae</taxon>
        <taxon>Hucho</taxon>
    </lineage>
</organism>
<dbReference type="Pfam" id="PF21022">
    <property type="entry name" value="Rap-GAP_dimer"/>
    <property type="match status" value="1"/>
</dbReference>
<name>A0A4W5KH88_9TELE</name>
<evidence type="ECO:0000313" key="2">
    <source>
        <dbReference type="Proteomes" id="UP000314982"/>
    </source>
</evidence>
<protein>
    <submittedName>
        <fullName evidence="1">Uncharacterized protein</fullName>
    </submittedName>
</protein>